<evidence type="ECO:0000313" key="3">
    <source>
        <dbReference type="Proteomes" id="UP001408356"/>
    </source>
</evidence>
<dbReference type="EMBL" id="JARVKF010000041">
    <property type="protein sequence ID" value="KAK9424360.1"/>
    <property type="molecule type" value="Genomic_DNA"/>
</dbReference>
<keyword evidence="3" id="KW-1185">Reference proteome</keyword>
<comment type="caution">
    <text evidence="2">The sequence shown here is derived from an EMBL/GenBank/DDBJ whole genome shotgun (WGS) entry which is preliminary data.</text>
</comment>
<gene>
    <name evidence="2" type="ORF">SUNI508_13683</name>
</gene>
<name>A0ABR2VBR3_9PEZI</name>
<proteinExistence type="predicted"/>
<evidence type="ECO:0000256" key="1">
    <source>
        <dbReference type="SAM" id="MobiDB-lite"/>
    </source>
</evidence>
<feature type="compositionally biased region" description="Polar residues" evidence="1">
    <location>
        <begin position="97"/>
        <end position="107"/>
    </location>
</feature>
<evidence type="ECO:0000313" key="2">
    <source>
        <dbReference type="EMBL" id="KAK9424360.1"/>
    </source>
</evidence>
<protein>
    <submittedName>
        <fullName evidence="2">Uncharacterized protein</fullName>
    </submittedName>
</protein>
<sequence length="484" mass="53583">MADRDGGSSDPNLRQEGSYPLLFSVARHGGSFDPNHASLVIDVAPSTSIDLPAHALTSASFDGALTHANKSAAIPNQPQTPKRKPLPVPPSAAPTPNTGVSDQNTQPGPVYLGNMREPYQQHSVFQPPTSYSPYNPSLNLDAPYNVPSAPLTGEEVVDTSGKPTFNQLQIELPDGFRVRLLEFYHIFEGRHSGRTCRPTQERSLKADIWSWRYPSRGGGFCSNSRTVGASGSQMLSSCQNVFTKSSKDSAIEISPAVLSTKPAEDRHLHPMDGKLRKLIVASSDEIYEAPGTSTWRRTYVRNVAPWNVRIAAWVIDFHHDPDSWKALFYMLLRALVANIALQIAFYIKSYKLSTKETALWIPQGEYASVLIEYNGNAKVWSNHLENRLQDRLHHVLKPRSLCFLGDQQGMDIRSVEDWENTDGKLKSLSYVFVAYSAEQLKHSISNEHVYRTSDVLQGVNSLVIAVGQSSTTIGQASMNDLLHQ</sequence>
<organism evidence="2 3">
    <name type="scientific">Seiridium unicorne</name>
    <dbReference type="NCBI Taxonomy" id="138068"/>
    <lineage>
        <taxon>Eukaryota</taxon>
        <taxon>Fungi</taxon>
        <taxon>Dikarya</taxon>
        <taxon>Ascomycota</taxon>
        <taxon>Pezizomycotina</taxon>
        <taxon>Sordariomycetes</taxon>
        <taxon>Xylariomycetidae</taxon>
        <taxon>Amphisphaeriales</taxon>
        <taxon>Sporocadaceae</taxon>
        <taxon>Seiridium</taxon>
    </lineage>
</organism>
<accession>A0ABR2VBR3</accession>
<reference evidence="2 3" key="1">
    <citation type="journal article" date="2024" name="J. Plant Pathol.">
        <title>Sequence and assembly of the genome of Seiridium unicorne, isolate CBS 538.82, causal agent of cypress canker disease.</title>
        <authorList>
            <person name="Scali E."/>
            <person name="Rocca G.D."/>
            <person name="Danti R."/>
            <person name="Garbelotto M."/>
            <person name="Barberini S."/>
            <person name="Baroncelli R."/>
            <person name="Emiliani G."/>
        </authorList>
    </citation>
    <scope>NUCLEOTIDE SEQUENCE [LARGE SCALE GENOMIC DNA]</scope>
    <source>
        <strain evidence="2 3">BM-138-508</strain>
    </source>
</reference>
<feature type="region of interest" description="Disordered" evidence="1">
    <location>
        <begin position="72"/>
        <end position="114"/>
    </location>
</feature>
<dbReference type="Proteomes" id="UP001408356">
    <property type="component" value="Unassembled WGS sequence"/>
</dbReference>